<dbReference type="InterPro" id="IPR003856">
    <property type="entry name" value="LPS_length_determ_N"/>
</dbReference>
<name>A0A2G1UGD7_9GAMM</name>
<evidence type="ECO:0000256" key="4">
    <source>
        <dbReference type="ARBA" id="ARBA00022989"/>
    </source>
</evidence>
<comment type="subcellular location">
    <subcellularLocation>
        <location evidence="1">Cell membrane</location>
        <topology evidence="1">Multi-pass membrane protein</topology>
    </subcellularLocation>
</comment>
<sequence length="263" mass="29259">MRKVTLMSNTLDNRRKYNDEMSLVDLAATFVRRRWVFYVTFLVMTLLAVTYAVMTPAKYEYVSLLQLAEDGEGEYLEEPGAVVATLENRWIPEEAATFAQVNERRLPFKVKVSNPKDTGLIKLSTETTEQQATLVKELHTSLINSVIERQRQLIERSRKVLESRIASQGKVVESLQSLESSENSAAALASAIQRQAELESDIESLKPAQSLVTSRQSIDGKGPSKALIVVLGVILGVMGGVFLAFFSEFIVLVRDSLANTQAE</sequence>
<keyword evidence="4 6" id="KW-1133">Transmembrane helix</keyword>
<evidence type="ECO:0000256" key="1">
    <source>
        <dbReference type="ARBA" id="ARBA00004651"/>
    </source>
</evidence>
<evidence type="ECO:0000313" key="9">
    <source>
        <dbReference type="Proteomes" id="UP000231409"/>
    </source>
</evidence>
<evidence type="ECO:0000256" key="2">
    <source>
        <dbReference type="ARBA" id="ARBA00022475"/>
    </source>
</evidence>
<keyword evidence="9" id="KW-1185">Reference proteome</keyword>
<evidence type="ECO:0000256" key="3">
    <source>
        <dbReference type="ARBA" id="ARBA00022692"/>
    </source>
</evidence>
<evidence type="ECO:0000256" key="6">
    <source>
        <dbReference type="SAM" id="Phobius"/>
    </source>
</evidence>
<dbReference type="Proteomes" id="UP000231409">
    <property type="component" value="Unassembled WGS sequence"/>
</dbReference>
<gene>
    <name evidence="8" type="ORF">CLH61_17950</name>
</gene>
<keyword evidence="5 6" id="KW-0472">Membrane</keyword>
<dbReference type="AlphaFoldDB" id="A0A2G1UGD7"/>
<feature type="transmembrane region" description="Helical" evidence="6">
    <location>
        <begin position="226"/>
        <end position="246"/>
    </location>
</feature>
<organism evidence="8 9">
    <name type="scientific">Marinobacter profundi</name>
    <dbReference type="NCBI Taxonomy" id="2666256"/>
    <lineage>
        <taxon>Bacteria</taxon>
        <taxon>Pseudomonadati</taxon>
        <taxon>Pseudomonadota</taxon>
        <taxon>Gammaproteobacteria</taxon>
        <taxon>Pseudomonadales</taxon>
        <taxon>Marinobacteraceae</taxon>
        <taxon>Marinobacter</taxon>
    </lineage>
</organism>
<dbReference type="InterPro" id="IPR050445">
    <property type="entry name" value="Bact_polysacc_biosynth/exp"/>
</dbReference>
<dbReference type="PANTHER" id="PTHR32309:SF31">
    <property type="entry name" value="CAPSULAR EXOPOLYSACCHARIDE FAMILY"/>
    <property type="match status" value="1"/>
</dbReference>
<evidence type="ECO:0000259" key="7">
    <source>
        <dbReference type="Pfam" id="PF02706"/>
    </source>
</evidence>
<comment type="caution">
    <text evidence="8">The sequence shown here is derived from an EMBL/GenBank/DDBJ whole genome shotgun (WGS) entry which is preliminary data.</text>
</comment>
<feature type="domain" description="Polysaccharide chain length determinant N-terminal" evidence="7">
    <location>
        <begin position="19"/>
        <end position="72"/>
    </location>
</feature>
<protein>
    <submittedName>
        <fullName evidence="8">Lipopolysaccharide biosynthesis protein</fullName>
    </submittedName>
</protein>
<dbReference type="EMBL" id="NTFH01000024">
    <property type="protein sequence ID" value="PHQ13515.1"/>
    <property type="molecule type" value="Genomic_DNA"/>
</dbReference>
<keyword evidence="3 6" id="KW-0812">Transmembrane</keyword>
<keyword evidence="2" id="KW-1003">Cell membrane</keyword>
<accession>A0A2G1UGD7</accession>
<evidence type="ECO:0000256" key="5">
    <source>
        <dbReference type="ARBA" id="ARBA00023136"/>
    </source>
</evidence>
<dbReference type="GO" id="GO:0005886">
    <property type="term" value="C:plasma membrane"/>
    <property type="evidence" value="ECO:0007669"/>
    <property type="project" value="UniProtKB-SubCell"/>
</dbReference>
<dbReference type="PANTHER" id="PTHR32309">
    <property type="entry name" value="TYROSINE-PROTEIN KINASE"/>
    <property type="match status" value="1"/>
</dbReference>
<evidence type="ECO:0000313" key="8">
    <source>
        <dbReference type="EMBL" id="PHQ13515.1"/>
    </source>
</evidence>
<feature type="transmembrane region" description="Helical" evidence="6">
    <location>
        <begin position="35"/>
        <end position="54"/>
    </location>
</feature>
<reference evidence="8 9" key="1">
    <citation type="submission" date="2017-09" db="EMBL/GenBank/DDBJ databases">
        <title>The draft genome sequences of Marinobacter sp. PWS21.</title>
        <authorList>
            <person name="Cao J."/>
        </authorList>
    </citation>
    <scope>NUCLEOTIDE SEQUENCE [LARGE SCALE GENOMIC DNA]</scope>
    <source>
        <strain evidence="8 9">PWS21</strain>
    </source>
</reference>
<dbReference type="Pfam" id="PF02706">
    <property type="entry name" value="Wzz"/>
    <property type="match status" value="1"/>
</dbReference>
<proteinExistence type="predicted"/>